<keyword evidence="1" id="KW-1133">Transmembrane helix</keyword>
<reference evidence="2 3" key="1">
    <citation type="journal article" date="2014" name="PLoS ONE">
        <title>De novo Genome Assembly of the Fungal Plant Pathogen Pyrenophora semeniperda.</title>
        <authorList>
            <person name="Soliai M.M."/>
            <person name="Meyer S.E."/>
            <person name="Udall J.A."/>
            <person name="Elzinga D.E."/>
            <person name="Hermansen R.A."/>
            <person name="Bodily P.M."/>
            <person name="Hart A.A."/>
            <person name="Coleman C.E."/>
        </authorList>
    </citation>
    <scope>NUCLEOTIDE SEQUENCE [LARGE SCALE GENOMIC DNA]</scope>
    <source>
        <strain evidence="2 3">CCB06</strain>
        <tissue evidence="2">Mycelium</tissue>
    </source>
</reference>
<dbReference type="AlphaFoldDB" id="A0A3M7MGZ6"/>
<name>A0A3M7MGZ6_9PLEO</name>
<gene>
    <name evidence="2" type="ORF">GMOD_00009452</name>
</gene>
<evidence type="ECO:0000256" key="1">
    <source>
        <dbReference type="SAM" id="Phobius"/>
    </source>
</evidence>
<feature type="transmembrane region" description="Helical" evidence="1">
    <location>
        <begin position="215"/>
        <end position="234"/>
    </location>
</feature>
<dbReference type="Proteomes" id="UP000265663">
    <property type="component" value="Unassembled WGS sequence"/>
</dbReference>
<feature type="transmembrane region" description="Helical" evidence="1">
    <location>
        <begin position="246"/>
        <end position="266"/>
    </location>
</feature>
<feature type="transmembrane region" description="Helical" evidence="1">
    <location>
        <begin position="601"/>
        <end position="622"/>
    </location>
</feature>
<evidence type="ECO:0000313" key="3">
    <source>
        <dbReference type="Proteomes" id="UP000265663"/>
    </source>
</evidence>
<keyword evidence="3" id="KW-1185">Reference proteome</keyword>
<dbReference type="EMBL" id="KE747841">
    <property type="protein sequence ID" value="RMZ73702.1"/>
    <property type="molecule type" value="Genomic_DNA"/>
</dbReference>
<proteinExistence type="predicted"/>
<accession>A0A3M7MGZ6</accession>
<dbReference type="OrthoDB" id="3903561at2759"/>
<organism evidence="2 3">
    <name type="scientific">Pyrenophora seminiperda CCB06</name>
    <dbReference type="NCBI Taxonomy" id="1302712"/>
    <lineage>
        <taxon>Eukaryota</taxon>
        <taxon>Fungi</taxon>
        <taxon>Dikarya</taxon>
        <taxon>Ascomycota</taxon>
        <taxon>Pezizomycotina</taxon>
        <taxon>Dothideomycetes</taxon>
        <taxon>Pleosporomycetidae</taxon>
        <taxon>Pleosporales</taxon>
        <taxon>Pleosporineae</taxon>
        <taxon>Pleosporaceae</taxon>
        <taxon>Pyrenophora</taxon>
    </lineage>
</organism>
<evidence type="ECO:0000313" key="2">
    <source>
        <dbReference type="EMBL" id="RMZ73702.1"/>
    </source>
</evidence>
<feature type="transmembrane region" description="Helical" evidence="1">
    <location>
        <begin position="441"/>
        <end position="464"/>
    </location>
</feature>
<feature type="transmembrane region" description="Helical" evidence="1">
    <location>
        <begin position="552"/>
        <end position="571"/>
    </location>
</feature>
<feature type="transmembrane region" description="Helical" evidence="1">
    <location>
        <begin position="101"/>
        <end position="120"/>
    </location>
</feature>
<sequence length="624" mass="70469">MGLCSCQPSFIPIKLFSSNLRFISLFQHTLCSFFITSHLLERSVSHCEGLGSSSLLSVRQKTSTMFFALGGPLSQFPQAWREGHRQAAKDFRTRWRRCGSWFLIAFWLGILVFILVELVYTNMNQGLLLANNGACLPDRSFGVDPNEFRYFSSSAFFQITLGFGNMDFTQAKAIDVVWDILVGRGGQALIAYISWRTFANYVTTSMEVAPITFKTYRTIFLPNGSLLVATLHMIRDFTTRHGLHSKIAMCFMVFTMVFTLAFPSFASAMTGYNGNVKPFVLATDGNYVPFDSFHYAYYVIYDGWRVDKGGEYIVADPGGLSQPTFSSEYPSWIFTNCTVTLEFQNECAVPFAVSDYVRNYGLNGEAANSSTFLGHNLGPPVLNITAFQLPWTLNNRLAYTREVPNKNLRRWAYGNNTYTFDDLQQRGKCQAVLDYQWGFSLIQLFIMVIIFFFWTVGIFVMWLTSQSTMKTRGRNDVAGENKAILELSDAIRDQLGEISKEEGVSTLTESVINDRLQKDLRGGSISYSAPLLSNGEVAQKRSFLIWAKDNKWLVSFMFLFIATTAVCGVFVPFVGFFLVILSLDLIIAVAMGSTRKSRWVFFFWSFVIFGVVPTIALLPLYMGD</sequence>
<protein>
    <submittedName>
        <fullName evidence="2">Nad dependent epimerase dehydratase</fullName>
    </submittedName>
</protein>
<keyword evidence="1" id="KW-0472">Membrane</keyword>
<keyword evidence="1" id="KW-0812">Transmembrane</keyword>